<dbReference type="GO" id="GO:0004364">
    <property type="term" value="F:glutathione transferase activity"/>
    <property type="evidence" value="ECO:0007669"/>
    <property type="project" value="UniProtKB-EC"/>
</dbReference>
<sequence length="219" mass="24380">MVLKLYASPVSTCSKRVATVLFEKKIPYELVPIDLTKFEQKTPEFLEKQPFGVVPYLDDDGYIIYESRAICRYLEAKYPNQGPTLIPTDLKALGHFEQAASIEYSNFDPFASGVVSERVFKPRKGLGPTDEAKVSALLQTLNTKLDAYDKILSKQKYLAGDEITLADLFHLPYGTMLTATGCDFLTSKSKPNVARWWADITARASWQAVKNAVPASLSA</sequence>
<dbReference type="OrthoDB" id="249703at2759"/>
<dbReference type="InterPro" id="IPR010987">
    <property type="entry name" value="Glutathione-S-Trfase_C-like"/>
</dbReference>
<feature type="domain" description="GST C-terminal" evidence="6">
    <location>
        <begin position="89"/>
        <end position="219"/>
    </location>
</feature>
<comment type="catalytic activity">
    <reaction evidence="4">
        <text>RX + glutathione = an S-substituted glutathione + a halide anion + H(+)</text>
        <dbReference type="Rhea" id="RHEA:16437"/>
        <dbReference type="ChEBI" id="CHEBI:15378"/>
        <dbReference type="ChEBI" id="CHEBI:16042"/>
        <dbReference type="ChEBI" id="CHEBI:17792"/>
        <dbReference type="ChEBI" id="CHEBI:57925"/>
        <dbReference type="ChEBI" id="CHEBI:90779"/>
        <dbReference type="EC" id="2.5.1.18"/>
    </reaction>
</comment>
<dbReference type="GO" id="GO:0006749">
    <property type="term" value="P:glutathione metabolic process"/>
    <property type="evidence" value="ECO:0007669"/>
    <property type="project" value="TreeGrafter"/>
</dbReference>
<dbReference type="Gene3D" id="3.40.30.10">
    <property type="entry name" value="Glutaredoxin"/>
    <property type="match status" value="1"/>
</dbReference>
<dbReference type="GO" id="GO:0005737">
    <property type="term" value="C:cytoplasm"/>
    <property type="evidence" value="ECO:0007669"/>
    <property type="project" value="TreeGrafter"/>
</dbReference>
<dbReference type="PROSITE" id="PS50404">
    <property type="entry name" value="GST_NTER"/>
    <property type="match status" value="1"/>
</dbReference>
<dbReference type="InterPro" id="IPR036249">
    <property type="entry name" value="Thioredoxin-like_sf"/>
</dbReference>
<dbReference type="InterPro" id="IPR004045">
    <property type="entry name" value="Glutathione_S-Trfase_N"/>
</dbReference>
<evidence type="ECO:0000256" key="3">
    <source>
        <dbReference type="ARBA" id="ARBA00022679"/>
    </source>
</evidence>
<dbReference type="SFLD" id="SFLDG00358">
    <property type="entry name" value="Main_(cytGST)"/>
    <property type="match status" value="1"/>
</dbReference>
<dbReference type="PANTHER" id="PTHR43900:SF3">
    <property type="entry name" value="GLUTATHIONE S-TRANSFERASE RHO"/>
    <property type="match status" value="1"/>
</dbReference>
<dbReference type="SFLD" id="SFLDG01154">
    <property type="entry name" value="Main.5:_Phi-like"/>
    <property type="match status" value="1"/>
</dbReference>
<evidence type="ECO:0000256" key="1">
    <source>
        <dbReference type="ARBA" id="ARBA00010128"/>
    </source>
</evidence>
<dbReference type="InterPro" id="IPR036282">
    <property type="entry name" value="Glutathione-S-Trfase_C_sf"/>
</dbReference>
<dbReference type="PANTHER" id="PTHR43900">
    <property type="entry name" value="GLUTATHIONE S-TRANSFERASE RHO"/>
    <property type="match status" value="1"/>
</dbReference>
<dbReference type="SFLD" id="SFLDS00019">
    <property type="entry name" value="Glutathione_Transferase_(cytos"/>
    <property type="match status" value="1"/>
</dbReference>
<comment type="similarity">
    <text evidence="1">Belongs to the GST superfamily. Phi family.</text>
</comment>
<organism evidence="7 8">
    <name type="scientific">Fistulina hepatica ATCC 64428</name>
    <dbReference type="NCBI Taxonomy" id="1128425"/>
    <lineage>
        <taxon>Eukaryota</taxon>
        <taxon>Fungi</taxon>
        <taxon>Dikarya</taxon>
        <taxon>Basidiomycota</taxon>
        <taxon>Agaricomycotina</taxon>
        <taxon>Agaricomycetes</taxon>
        <taxon>Agaricomycetidae</taxon>
        <taxon>Agaricales</taxon>
        <taxon>Fistulinaceae</taxon>
        <taxon>Fistulina</taxon>
    </lineage>
</organism>
<keyword evidence="3 7" id="KW-0808">Transferase</keyword>
<dbReference type="GO" id="GO:0043295">
    <property type="term" value="F:glutathione binding"/>
    <property type="evidence" value="ECO:0007669"/>
    <property type="project" value="TreeGrafter"/>
</dbReference>
<gene>
    <name evidence="7" type="ORF">FISHEDRAFT_50690</name>
</gene>
<reference evidence="7 8" key="1">
    <citation type="journal article" date="2015" name="Fungal Genet. Biol.">
        <title>Evolution of novel wood decay mechanisms in Agaricales revealed by the genome sequences of Fistulina hepatica and Cylindrobasidium torrendii.</title>
        <authorList>
            <person name="Floudas D."/>
            <person name="Held B.W."/>
            <person name="Riley R."/>
            <person name="Nagy L.G."/>
            <person name="Koehler G."/>
            <person name="Ransdell A.S."/>
            <person name="Younus H."/>
            <person name="Chow J."/>
            <person name="Chiniquy J."/>
            <person name="Lipzen A."/>
            <person name="Tritt A."/>
            <person name="Sun H."/>
            <person name="Haridas S."/>
            <person name="LaButti K."/>
            <person name="Ohm R.A."/>
            <person name="Kues U."/>
            <person name="Blanchette R.A."/>
            <person name="Grigoriev I.V."/>
            <person name="Minto R.E."/>
            <person name="Hibbett D.S."/>
        </authorList>
    </citation>
    <scope>NUCLEOTIDE SEQUENCE [LARGE SCALE GENOMIC DNA]</scope>
    <source>
        <strain evidence="7 8">ATCC 64428</strain>
    </source>
</reference>
<dbReference type="AlphaFoldDB" id="A0A0D7A1Z8"/>
<proteinExistence type="inferred from homology"/>
<dbReference type="PROSITE" id="PS50405">
    <property type="entry name" value="GST_CTER"/>
    <property type="match status" value="1"/>
</dbReference>
<evidence type="ECO:0000256" key="4">
    <source>
        <dbReference type="ARBA" id="ARBA00047960"/>
    </source>
</evidence>
<dbReference type="GO" id="GO:0009636">
    <property type="term" value="P:response to toxic substance"/>
    <property type="evidence" value="ECO:0007669"/>
    <property type="project" value="UniProtKB-ARBA"/>
</dbReference>
<dbReference type="EC" id="2.5.1.18" evidence="2"/>
<dbReference type="SUPFAM" id="SSF52833">
    <property type="entry name" value="Thioredoxin-like"/>
    <property type="match status" value="1"/>
</dbReference>
<feature type="domain" description="GST N-terminal" evidence="5">
    <location>
        <begin position="1"/>
        <end position="82"/>
    </location>
</feature>
<dbReference type="Pfam" id="PF13417">
    <property type="entry name" value="GST_N_3"/>
    <property type="match status" value="1"/>
</dbReference>
<protein>
    <recommendedName>
        <fullName evidence="2">glutathione transferase</fullName>
        <ecNumber evidence="2">2.5.1.18</ecNumber>
    </recommendedName>
</protein>
<evidence type="ECO:0000259" key="5">
    <source>
        <dbReference type="PROSITE" id="PS50404"/>
    </source>
</evidence>
<accession>A0A0D7A1Z8</accession>
<evidence type="ECO:0000256" key="2">
    <source>
        <dbReference type="ARBA" id="ARBA00012452"/>
    </source>
</evidence>
<dbReference type="Proteomes" id="UP000054144">
    <property type="component" value="Unassembled WGS sequence"/>
</dbReference>
<evidence type="ECO:0000313" key="8">
    <source>
        <dbReference type="Proteomes" id="UP000054144"/>
    </source>
</evidence>
<keyword evidence="8" id="KW-1185">Reference proteome</keyword>
<dbReference type="InterPro" id="IPR004046">
    <property type="entry name" value="GST_C"/>
</dbReference>
<dbReference type="Pfam" id="PF00043">
    <property type="entry name" value="GST_C"/>
    <property type="match status" value="1"/>
</dbReference>
<dbReference type="CDD" id="cd03053">
    <property type="entry name" value="GST_N_Phi"/>
    <property type="match status" value="1"/>
</dbReference>
<dbReference type="FunFam" id="1.20.1050.10:FF:000004">
    <property type="entry name" value="Glutathione S-transferase F2"/>
    <property type="match status" value="1"/>
</dbReference>
<name>A0A0D7A1Z8_9AGAR</name>
<evidence type="ECO:0000313" key="7">
    <source>
        <dbReference type="EMBL" id="KIY44818.1"/>
    </source>
</evidence>
<dbReference type="InterPro" id="IPR040079">
    <property type="entry name" value="Glutathione_S-Trfase"/>
</dbReference>
<evidence type="ECO:0000259" key="6">
    <source>
        <dbReference type="PROSITE" id="PS50405"/>
    </source>
</evidence>
<dbReference type="SUPFAM" id="SSF47616">
    <property type="entry name" value="GST C-terminal domain-like"/>
    <property type="match status" value="1"/>
</dbReference>
<dbReference type="FunFam" id="3.40.30.10:FF:000016">
    <property type="entry name" value="Glutathione S-transferase F2"/>
    <property type="match status" value="1"/>
</dbReference>
<dbReference type="EMBL" id="KN882065">
    <property type="protein sequence ID" value="KIY44818.1"/>
    <property type="molecule type" value="Genomic_DNA"/>
</dbReference>
<dbReference type="Gene3D" id="1.20.1050.10">
    <property type="match status" value="1"/>
</dbReference>